<dbReference type="Pfam" id="PF06037">
    <property type="entry name" value="DUF922"/>
    <property type="match status" value="1"/>
</dbReference>
<dbReference type="AlphaFoldDB" id="A0A150IV49"/>
<dbReference type="Proteomes" id="UP000075398">
    <property type="component" value="Unassembled WGS sequence"/>
</dbReference>
<comment type="caution">
    <text evidence="1">The sequence shown here is derived from an EMBL/GenBank/DDBJ whole genome shotgun (WGS) entry which is preliminary data.</text>
</comment>
<evidence type="ECO:0000313" key="1">
    <source>
        <dbReference type="EMBL" id="KYC48891.1"/>
    </source>
</evidence>
<protein>
    <submittedName>
        <fullName evidence="1">Uncharacterized protein</fullName>
    </submittedName>
</protein>
<gene>
    <name evidence="1" type="ORF">AMQ22_01800</name>
</gene>
<reference evidence="1 2" key="1">
    <citation type="journal article" date="2016" name="ISME J.">
        <title>Chasing the elusive Euryarchaeota class WSA2: genomes reveal a uniquely fastidious methyl-reducing methanogen.</title>
        <authorList>
            <person name="Nobu M.K."/>
            <person name="Narihiro T."/>
            <person name="Kuroda K."/>
            <person name="Mei R."/>
            <person name="Liu W.T."/>
        </authorList>
    </citation>
    <scope>NUCLEOTIDE SEQUENCE [LARGE SCALE GENOMIC DNA]</scope>
    <source>
        <strain evidence="1">U1lsi0528_Bin055</strain>
    </source>
</reference>
<sequence length="472" mass="54286">MCETKEVRFYIGFPSGIIYEWEKKIIGAIRRFIGRLNCSDGIDNDGDGNIDYADDKCYAINSIGEKINYELSDEVDVKASEGGIISLGNMRLYIQPNDLPKDLKIRVERIPARGKDVLSFNDEYVIETVGENGDVYFTNGNMIMLYIYYRNEEDVPADLSGLNIAIDDGNGYDSQSSLVDRERRMVAITIDHLSKRKGKKKSDFSFNEGVEKSGSGCFEHNPYQEWRKYKWTDCGYDLCHYGLGQNWSPEYCYYEGDIMQCCECAKEINGRLLTSDECDECSALEIWEIPTVNCVRWEIDETASSCNDIADFINSRGEAGETKYKFEYTIEYMTLQRYRKDSKYCAKYKFVHGNYIKPNFLINYLNWDNPGSCSDEWYRFLEKLEKQEAGHVEIVLDEVNKVNQIIQNSSVENEICESKKAALESDLETGIVQKLMAELNKNIKKRWDKYDSENNYGATQGAILNCNTEGCN</sequence>
<dbReference type="InterPro" id="IPR010321">
    <property type="entry name" value="DUF922"/>
</dbReference>
<dbReference type="EMBL" id="LNGC01000118">
    <property type="protein sequence ID" value="KYC48891.1"/>
    <property type="molecule type" value="Genomic_DNA"/>
</dbReference>
<organism evidence="1 2">
    <name type="scientific">Candidatus Methanofastidiosum methylothiophilum</name>
    <dbReference type="NCBI Taxonomy" id="1705564"/>
    <lineage>
        <taxon>Archaea</taxon>
        <taxon>Methanobacteriati</taxon>
        <taxon>Methanobacteriota</taxon>
        <taxon>Stenosarchaea group</taxon>
        <taxon>Candidatus Methanofastidiosia</taxon>
        <taxon>Candidatus Methanofastidiosales</taxon>
        <taxon>Candidatus Methanofastidiosaceae</taxon>
        <taxon>Candidatus Methanofastidiosum</taxon>
    </lineage>
</organism>
<evidence type="ECO:0000313" key="2">
    <source>
        <dbReference type="Proteomes" id="UP000075398"/>
    </source>
</evidence>
<accession>A0A150IV49</accession>
<name>A0A150IV49_9EURY</name>
<proteinExistence type="predicted"/>